<protein>
    <submittedName>
        <fullName evidence="2">RING-type domain-containing protein</fullName>
    </submittedName>
</protein>
<name>A0A0K0D927_ANGCA</name>
<reference evidence="2" key="2">
    <citation type="submission" date="2017-02" db="UniProtKB">
        <authorList>
            <consortium name="WormBaseParasite"/>
        </authorList>
    </citation>
    <scope>IDENTIFICATION</scope>
</reference>
<sequence length="235" mass="26620">MFRTAISMCTRKQLKEESPDLARQINISNGYEMVTRGDMFKRRVTPQDQTLGQKKIPFTLPFISDEASIATKRCFRRAGLEESVALVEISLDTFRCQLVRNRLYDCLCETESCVICPFGRDGDCMSSGAIYLISCGACEDEYISETGIPLCICIKEHLDGKGKLRQSTPLGTHKIQKYSGDDVHIKVTIVAQDTKTLACKLLEAFWINSKNPKMNSREECPEITRDLAPYLRIDR</sequence>
<evidence type="ECO:0000313" key="1">
    <source>
        <dbReference type="Proteomes" id="UP000035642"/>
    </source>
</evidence>
<evidence type="ECO:0000313" key="2">
    <source>
        <dbReference type="WBParaSite" id="ACAC_0000658401-mRNA-1"/>
    </source>
</evidence>
<keyword evidence="1" id="KW-1185">Reference proteome</keyword>
<dbReference type="Proteomes" id="UP000035642">
    <property type="component" value="Unassembled WGS sequence"/>
</dbReference>
<dbReference type="WBParaSite" id="ACAC_0000658401-mRNA-1">
    <property type="protein sequence ID" value="ACAC_0000658401-mRNA-1"/>
    <property type="gene ID" value="ACAC_0000658401"/>
</dbReference>
<organism evidence="1 2">
    <name type="scientific">Angiostrongylus cantonensis</name>
    <name type="common">Rat lungworm</name>
    <dbReference type="NCBI Taxonomy" id="6313"/>
    <lineage>
        <taxon>Eukaryota</taxon>
        <taxon>Metazoa</taxon>
        <taxon>Ecdysozoa</taxon>
        <taxon>Nematoda</taxon>
        <taxon>Chromadorea</taxon>
        <taxon>Rhabditida</taxon>
        <taxon>Rhabditina</taxon>
        <taxon>Rhabditomorpha</taxon>
        <taxon>Strongyloidea</taxon>
        <taxon>Metastrongylidae</taxon>
        <taxon>Angiostrongylus</taxon>
    </lineage>
</organism>
<accession>A0A0K0D927</accession>
<dbReference type="STRING" id="6313.A0A0K0D927"/>
<reference evidence="1" key="1">
    <citation type="submission" date="2012-09" db="EMBL/GenBank/DDBJ databases">
        <authorList>
            <person name="Martin A.A."/>
        </authorList>
    </citation>
    <scope>NUCLEOTIDE SEQUENCE</scope>
</reference>
<proteinExistence type="predicted"/>
<dbReference type="AlphaFoldDB" id="A0A0K0D927"/>